<feature type="repeat" description="ANK" evidence="2">
    <location>
        <begin position="880"/>
        <end position="912"/>
    </location>
</feature>
<dbReference type="RefSeq" id="XP_070914035.1">
    <property type="nucleotide sequence ID" value="XM_071057934.1"/>
</dbReference>
<evidence type="ECO:0000259" key="4">
    <source>
        <dbReference type="Pfam" id="PF01048"/>
    </source>
</evidence>
<evidence type="ECO:0000313" key="7">
    <source>
        <dbReference type="Proteomes" id="UP001628179"/>
    </source>
</evidence>
<feature type="domain" description="Nephrocystin 3-like N-terminal" evidence="5">
    <location>
        <begin position="401"/>
        <end position="578"/>
    </location>
</feature>
<accession>A0ABQ0G3J1</accession>
<evidence type="ECO:0000256" key="1">
    <source>
        <dbReference type="ARBA" id="ARBA00022737"/>
    </source>
</evidence>
<feature type="repeat" description="ANK" evidence="2">
    <location>
        <begin position="913"/>
        <end position="945"/>
    </location>
</feature>
<dbReference type="PROSITE" id="PS50297">
    <property type="entry name" value="ANK_REP_REGION"/>
    <property type="match status" value="4"/>
</dbReference>
<dbReference type="PANTHER" id="PTHR10039:SF5">
    <property type="entry name" value="NACHT DOMAIN-CONTAINING PROTEIN"/>
    <property type="match status" value="1"/>
</dbReference>
<evidence type="ECO:0000256" key="3">
    <source>
        <dbReference type="SAM" id="SignalP"/>
    </source>
</evidence>
<dbReference type="InterPro" id="IPR027417">
    <property type="entry name" value="P-loop_NTPase"/>
</dbReference>
<dbReference type="SUPFAM" id="SSF53167">
    <property type="entry name" value="Purine and uridine phosphorylases"/>
    <property type="match status" value="1"/>
</dbReference>
<dbReference type="InterPro" id="IPR000845">
    <property type="entry name" value="Nucleoside_phosphorylase_d"/>
</dbReference>
<dbReference type="Proteomes" id="UP001628179">
    <property type="component" value="Unassembled WGS sequence"/>
</dbReference>
<dbReference type="SUPFAM" id="SSF52540">
    <property type="entry name" value="P-loop containing nucleoside triphosphate hydrolases"/>
    <property type="match status" value="1"/>
</dbReference>
<evidence type="ECO:0000313" key="6">
    <source>
        <dbReference type="EMBL" id="GAB1312302.1"/>
    </source>
</evidence>
<feature type="chain" id="PRO_5047517246" evidence="3">
    <location>
        <begin position="26"/>
        <end position="1040"/>
    </location>
</feature>
<organism evidence="6 7">
    <name type="scientific">Madurella fahalii</name>
    <dbReference type="NCBI Taxonomy" id="1157608"/>
    <lineage>
        <taxon>Eukaryota</taxon>
        <taxon>Fungi</taxon>
        <taxon>Dikarya</taxon>
        <taxon>Ascomycota</taxon>
        <taxon>Pezizomycotina</taxon>
        <taxon>Sordariomycetes</taxon>
        <taxon>Sordariomycetidae</taxon>
        <taxon>Sordariales</taxon>
        <taxon>Sordariales incertae sedis</taxon>
        <taxon>Madurella</taxon>
    </lineage>
</organism>
<dbReference type="Pfam" id="PF24883">
    <property type="entry name" value="NPHP3_N"/>
    <property type="match status" value="1"/>
</dbReference>
<dbReference type="InterPro" id="IPR036770">
    <property type="entry name" value="Ankyrin_rpt-contain_sf"/>
</dbReference>
<dbReference type="Gene3D" id="3.40.50.1580">
    <property type="entry name" value="Nucleoside phosphorylase domain"/>
    <property type="match status" value="1"/>
</dbReference>
<dbReference type="Pfam" id="PF00023">
    <property type="entry name" value="Ank"/>
    <property type="match status" value="3"/>
</dbReference>
<dbReference type="SMART" id="SM00248">
    <property type="entry name" value="ANK"/>
    <property type="match status" value="6"/>
</dbReference>
<dbReference type="EMBL" id="BAAFSV010000001">
    <property type="protein sequence ID" value="GAB1312302.1"/>
    <property type="molecule type" value="Genomic_DNA"/>
</dbReference>
<feature type="repeat" description="ANK" evidence="2">
    <location>
        <begin position="953"/>
        <end position="977"/>
    </location>
</feature>
<feature type="signal peptide" evidence="3">
    <location>
        <begin position="1"/>
        <end position="25"/>
    </location>
</feature>
<keyword evidence="7" id="KW-1185">Reference proteome</keyword>
<protein>
    <submittedName>
        <fullName evidence="6">Ankyrin repeat-containing domain protein</fullName>
    </submittedName>
</protein>
<dbReference type="InterPro" id="IPR002110">
    <property type="entry name" value="Ankyrin_rpt"/>
</dbReference>
<dbReference type="Pfam" id="PF01048">
    <property type="entry name" value="PNP_UDP_1"/>
    <property type="match status" value="1"/>
</dbReference>
<proteinExistence type="predicted"/>
<gene>
    <name evidence="6" type="ORF">MFIFM68171_02512</name>
</gene>
<keyword evidence="3" id="KW-0732">Signal</keyword>
<name>A0ABQ0G3J1_9PEZI</name>
<comment type="caution">
    <text evidence="6">The sequence shown here is derived from an EMBL/GenBank/DDBJ whole genome shotgun (WGS) entry which is preliminary data.</text>
</comment>
<feature type="repeat" description="ANK" evidence="2">
    <location>
        <begin position="1011"/>
        <end position="1040"/>
    </location>
</feature>
<dbReference type="Pfam" id="PF12796">
    <property type="entry name" value="Ank_2"/>
    <property type="match status" value="1"/>
</dbReference>
<sequence length="1040" mass="115959">MASAPGTARYTVGWIAPLALELTAAVGMLEEYTTLQVPDDDTSYHVGRIGVHYVVMAVCPMMGTQSAATVLANMRRSFRNIKHVLVVGIAGGVPCHSPDLTEQITLGDVVVSIPRQGKAGVVHYEFGAWEDKNTLSVREHMLHPSSALLTAVHNVRIAHTRSPGSRIPEYLRGLRGGLNAHSRQAFEDPGAEHDRLFEDNYPHSNRQKLCEKLCDMTRSKRRNDRGSSAARETDSPRIHYGTIGSANTLVMSSEKRNELHNKHGIICFEMESAGIMSDIPGLVIRGICDYADSHKNKRWQEYAAATAAAYAKEVLLLVPAGGRISSVLDDPEVQPVQRKVPTTFQPAEAHVSASTPFSNYAAPSGRDEQQARLKEKEACLQSLSFCGLDARRQDIAFAHLNTCDWFFETTEFRQWRDRTNLPSHNGVLWVKGKPGSGKSTLMKHTLAHCRRAFRNHTVVAYFFNARGVPLEKTPLGMLRSLVWQLVNEDPSIYERFIPLFRDKQRIHRSEKWDWREPELREFLFLETQHRPSKPLVLLVDALDECSERHVRDVVRFLEELSIRATHANTTLNICLSSRHYPHISMKTYQELVIETTEEHNRDIATYVRDELTKRDKEIEECVLKKASGIFMWVVLVVTMLNKAYDEGKVEAMQQKLREVPDDLDTLFWTILDKDNPDKHETILMLQWVLFARRPLKPEELYYAMLAGTSTDNLAAWDASRITPDDIRRRVINSSRGLIEVRKGKEGSVQFIHESVNDFLLRNQRLQSLDAALKPNPIGTSHNRLKACCLSYIMMVPLPSLKESENATSLRSHYPFLEYASKYIFYHAEAAEGGHVGQAEFLHRLREERYSWERAAASEGYNDIVEILLEKGADVNAQGGYYGTALQAAASEGDNDIVEILLEKGADVNAQGGEYGTALQAAAFGGDNDIVERLLEKGADVNAQGGYYGTALQAAAFGGYDIVEILLEKGADVNAQGGEYGTALQAAASGGDNDIVEILLEKGADVNAQGGRYGTALQAAASEGYNDIVERLLEKGATNPV</sequence>
<feature type="domain" description="Nucleoside phosphorylase" evidence="4">
    <location>
        <begin position="32"/>
        <end position="309"/>
    </location>
</feature>
<dbReference type="SUPFAM" id="SSF48403">
    <property type="entry name" value="Ankyrin repeat"/>
    <property type="match status" value="1"/>
</dbReference>
<dbReference type="GeneID" id="98173257"/>
<dbReference type="PANTHER" id="PTHR10039">
    <property type="entry name" value="AMELOGENIN"/>
    <property type="match status" value="1"/>
</dbReference>
<keyword evidence="2" id="KW-0040">ANK repeat</keyword>
<dbReference type="PROSITE" id="PS50088">
    <property type="entry name" value="ANK_REPEAT"/>
    <property type="match status" value="6"/>
</dbReference>
<evidence type="ECO:0000256" key="2">
    <source>
        <dbReference type="PROSITE-ProRule" id="PRU00023"/>
    </source>
</evidence>
<reference evidence="6 7" key="1">
    <citation type="submission" date="2024-09" db="EMBL/GenBank/DDBJ databases">
        <title>Itraconazole resistance in Madurella fahalii resulting from another homologue of gene encoding cytochrome P450 14-alpha sterol demethylase (CYP51).</title>
        <authorList>
            <person name="Yoshioka I."/>
            <person name="Fahal A.H."/>
            <person name="Kaneko S."/>
            <person name="Yaguchi T."/>
        </authorList>
    </citation>
    <scope>NUCLEOTIDE SEQUENCE [LARGE SCALE GENOMIC DNA]</scope>
    <source>
        <strain evidence="6 7">IFM 68171</strain>
    </source>
</reference>
<evidence type="ECO:0000259" key="5">
    <source>
        <dbReference type="Pfam" id="PF24883"/>
    </source>
</evidence>
<dbReference type="InterPro" id="IPR056884">
    <property type="entry name" value="NPHP3-like_N"/>
</dbReference>
<feature type="repeat" description="ANK" evidence="2">
    <location>
        <begin position="855"/>
        <end position="879"/>
    </location>
</feature>
<feature type="repeat" description="ANK" evidence="2">
    <location>
        <begin position="978"/>
        <end position="1010"/>
    </location>
</feature>
<dbReference type="InterPro" id="IPR035994">
    <property type="entry name" value="Nucleoside_phosphorylase_sf"/>
</dbReference>
<keyword evidence="1" id="KW-0677">Repeat</keyword>
<dbReference type="Gene3D" id="3.40.50.300">
    <property type="entry name" value="P-loop containing nucleotide triphosphate hydrolases"/>
    <property type="match status" value="1"/>
</dbReference>
<dbReference type="Gene3D" id="1.25.40.20">
    <property type="entry name" value="Ankyrin repeat-containing domain"/>
    <property type="match status" value="2"/>
</dbReference>